<dbReference type="InterPro" id="IPR002052">
    <property type="entry name" value="DNA_methylase_N6_adenine_CS"/>
</dbReference>
<dbReference type="GO" id="GO:0036396">
    <property type="term" value="C:RNA N6-methyladenosine methyltransferase complex"/>
    <property type="evidence" value="ECO:0007669"/>
    <property type="project" value="TreeGrafter"/>
</dbReference>
<dbReference type="InterPro" id="IPR007757">
    <property type="entry name" value="MT-A70-like"/>
</dbReference>
<protein>
    <recommendedName>
        <fullName evidence="1">mRNA m(6)A methyltransferase</fullName>
        <ecNumber evidence="1">2.1.1.348</ecNumber>
    </recommendedName>
</protein>
<dbReference type="GO" id="GO:0001734">
    <property type="term" value="F:mRNA m(6)A methyltransferase activity"/>
    <property type="evidence" value="ECO:0007669"/>
    <property type="project" value="UniProtKB-EC"/>
</dbReference>
<dbReference type="PROSITE" id="PS00092">
    <property type="entry name" value="N6_MTASE"/>
    <property type="match status" value="1"/>
</dbReference>
<dbReference type="PANTHER" id="PTHR12829:SF7">
    <property type="entry name" value="N6-ADENOSINE-METHYLTRANSFERASE CATALYTIC SUBUNIT"/>
    <property type="match status" value="1"/>
</dbReference>
<sequence>METILPLLLGYGDSILGFPVEGNISSLFHLQNTLRWHEFLAGLIRVNKLSNSIEFDTDIYKFYAEALIDIEDQSKSYDCSAKIKNLNYLALELLEEKLPGLNVSNDFKENKKKPRKKSNLQQLNELLEYEPASSELSELISILCKPSGALRLSTEKMKEETKEEPTYDICNQPKHAEILAGTDIDRCVESLKRTRKSQLLKCLETKIHFIPIVKSHTDPKLGDCSYLDTCHKLKTCKYLHYYQTVPTLAANKLPSPNNPKLEVLASFTKGEPISKKICKQLPAQWINCDVRKLDFNKLGKFAAIIADPPWNIHTNSIESNETELLKIPISQIQDEGIFLLWVTVRSTSIGRAWLLENGYTVSSELIWVKTNQLGRNICTGRTGHWLNHSKEHLLVGIKGRCTWLQRGLFDDIILATTRETGRKPDELYVMVEKMVGEHARKLEIFGKQHNVRPGWLTIGNQLEGNKVVEDLV</sequence>
<dbReference type="GO" id="GO:0032259">
    <property type="term" value="P:methylation"/>
    <property type="evidence" value="ECO:0007669"/>
    <property type="project" value="UniProtKB-KW"/>
</dbReference>
<keyword evidence="2" id="KW-0489">Methyltransferase</keyword>
<proteinExistence type="inferred from homology"/>
<dbReference type="PANTHER" id="PTHR12829">
    <property type="entry name" value="N6-ADENOSINE-METHYLTRANSFERASE"/>
    <property type="match status" value="1"/>
</dbReference>
<keyword evidence="4" id="KW-0949">S-adenosyl-L-methionine</keyword>
<dbReference type="PROSITE" id="PS51143">
    <property type="entry name" value="MT_A70"/>
    <property type="match status" value="1"/>
</dbReference>
<dbReference type="AlphaFoldDB" id="A0A1B2JC01"/>
<comment type="catalytic activity">
    <reaction evidence="5">
        <text>an adenosine in mRNA + S-adenosyl-L-methionine = an N(6)-methyladenosine in mRNA + S-adenosyl-L-homocysteine + H(+)</text>
        <dbReference type="Rhea" id="RHEA:55584"/>
        <dbReference type="Rhea" id="RHEA-COMP:12414"/>
        <dbReference type="Rhea" id="RHEA-COMP:12417"/>
        <dbReference type="ChEBI" id="CHEBI:15378"/>
        <dbReference type="ChEBI" id="CHEBI:57856"/>
        <dbReference type="ChEBI" id="CHEBI:59789"/>
        <dbReference type="ChEBI" id="CHEBI:74411"/>
        <dbReference type="ChEBI" id="CHEBI:74449"/>
        <dbReference type="EC" id="2.1.1.348"/>
    </reaction>
</comment>
<evidence type="ECO:0000256" key="5">
    <source>
        <dbReference type="ARBA" id="ARBA00048957"/>
    </source>
</evidence>
<comment type="similarity">
    <text evidence="6">Belongs to the MT-A70-like family.</text>
</comment>
<keyword evidence="3" id="KW-0808">Transferase</keyword>
<dbReference type="EC" id="2.1.1.348" evidence="1"/>
<evidence type="ECO:0000256" key="1">
    <source>
        <dbReference type="ARBA" id="ARBA00012160"/>
    </source>
</evidence>
<dbReference type="InterPro" id="IPR029063">
    <property type="entry name" value="SAM-dependent_MTases_sf"/>
</dbReference>
<evidence type="ECO:0000256" key="2">
    <source>
        <dbReference type="ARBA" id="ARBA00022603"/>
    </source>
</evidence>
<evidence type="ECO:0000313" key="7">
    <source>
        <dbReference type="EMBL" id="ANZ75529.1"/>
    </source>
</evidence>
<evidence type="ECO:0000256" key="4">
    <source>
        <dbReference type="ARBA" id="ARBA00022691"/>
    </source>
</evidence>
<organism evidence="7 8">
    <name type="scientific">Komagataella pastoris</name>
    <name type="common">Yeast</name>
    <name type="synonym">Pichia pastoris</name>
    <dbReference type="NCBI Taxonomy" id="4922"/>
    <lineage>
        <taxon>Eukaryota</taxon>
        <taxon>Fungi</taxon>
        <taxon>Dikarya</taxon>
        <taxon>Ascomycota</taxon>
        <taxon>Saccharomycotina</taxon>
        <taxon>Pichiomycetes</taxon>
        <taxon>Pichiales</taxon>
        <taxon>Pichiaceae</taxon>
        <taxon>Komagataella</taxon>
    </lineage>
</organism>
<dbReference type="EMBL" id="CP014585">
    <property type="protein sequence ID" value="ANZ75529.1"/>
    <property type="molecule type" value="Genomic_DNA"/>
</dbReference>
<gene>
    <name evidence="7" type="primary">IME4</name>
    <name evidence="7" type="ORF">ATY40_BA7502820</name>
</gene>
<dbReference type="SUPFAM" id="SSF53335">
    <property type="entry name" value="S-adenosyl-L-methionine-dependent methyltransferases"/>
    <property type="match status" value="1"/>
</dbReference>
<dbReference type="Proteomes" id="UP000094565">
    <property type="component" value="Chromosome 2"/>
</dbReference>
<dbReference type="GO" id="GO:0005634">
    <property type="term" value="C:nucleus"/>
    <property type="evidence" value="ECO:0007669"/>
    <property type="project" value="TreeGrafter"/>
</dbReference>
<dbReference type="GO" id="GO:0003676">
    <property type="term" value="F:nucleic acid binding"/>
    <property type="evidence" value="ECO:0007669"/>
    <property type="project" value="InterPro"/>
</dbReference>
<evidence type="ECO:0000313" key="8">
    <source>
        <dbReference type="Proteomes" id="UP000094565"/>
    </source>
</evidence>
<name>A0A1B2JC01_PICPA</name>
<dbReference type="Pfam" id="PF05063">
    <property type="entry name" value="MT-A70"/>
    <property type="match status" value="1"/>
</dbReference>
<reference evidence="7 8" key="1">
    <citation type="submission" date="2016-02" db="EMBL/GenBank/DDBJ databases">
        <title>Comparative genomic and transcriptomic foundation for Pichia pastoris.</title>
        <authorList>
            <person name="Love K.R."/>
            <person name="Shah K.A."/>
            <person name="Whittaker C.A."/>
            <person name="Wu J."/>
            <person name="Bartlett M.C."/>
            <person name="Ma D."/>
            <person name="Leeson R.L."/>
            <person name="Priest M."/>
            <person name="Young S.K."/>
            <person name="Love J.C."/>
        </authorList>
    </citation>
    <scope>NUCLEOTIDE SEQUENCE [LARGE SCALE GENOMIC DNA]</scope>
    <source>
        <strain evidence="7 8">ATCC 28485</strain>
    </source>
</reference>
<accession>A0A1B2JC01</accession>
<evidence type="ECO:0000256" key="3">
    <source>
        <dbReference type="ARBA" id="ARBA00022679"/>
    </source>
</evidence>
<keyword evidence="8" id="KW-1185">Reference proteome</keyword>
<evidence type="ECO:0000256" key="6">
    <source>
        <dbReference type="PROSITE-ProRule" id="PRU00489"/>
    </source>
</evidence>
<dbReference type="OrthoDB" id="10262526at2759"/>